<keyword evidence="3 7" id="KW-0812">Transmembrane</keyword>
<dbReference type="RefSeq" id="WP_186743158.1">
    <property type="nucleotide sequence ID" value="NZ_CP060394.1"/>
</dbReference>
<dbReference type="InterPro" id="IPR003838">
    <property type="entry name" value="ABC3_permease_C"/>
</dbReference>
<dbReference type="NCBIfam" id="TIGR03434">
    <property type="entry name" value="ADOP"/>
    <property type="match status" value="1"/>
</dbReference>
<keyword evidence="11" id="KW-1185">Reference proteome</keyword>
<keyword evidence="2" id="KW-1003">Cell membrane</keyword>
<dbReference type="AlphaFoldDB" id="A0A7G8BI33"/>
<evidence type="ECO:0000256" key="7">
    <source>
        <dbReference type="SAM" id="Phobius"/>
    </source>
</evidence>
<proteinExistence type="inferred from homology"/>
<comment type="subcellular location">
    <subcellularLocation>
        <location evidence="1">Cell membrane</location>
        <topology evidence="1">Multi-pass membrane protein</topology>
    </subcellularLocation>
</comment>
<protein>
    <submittedName>
        <fullName evidence="10">ABC transporter permease</fullName>
    </submittedName>
</protein>
<evidence type="ECO:0000256" key="6">
    <source>
        <dbReference type="ARBA" id="ARBA00038076"/>
    </source>
</evidence>
<keyword evidence="5 7" id="KW-0472">Membrane</keyword>
<dbReference type="GO" id="GO:0005886">
    <property type="term" value="C:plasma membrane"/>
    <property type="evidence" value="ECO:0007669"/>
    <property type="project" value="UniProtKB-SubCell"/>
</dbReference>
<feature type="domain" description="ABC3 transporter permease C-terminal" evidence="8">
    <location>
        <begin position="734"/>
        <end position="847"/>
    </location>
</feature>
<accession>A0A7G8BI33</accession>
<feature type="transmembrane region" description="Helical" evidence="7">
    <location>
        <begin position="775"/>
        <end position="799"/>
    </location>
</feature>
<evidence type="ECO:0000313" key="11">
    <source>
        <dbReference type="Proteomes" id="UP000515312"/>
    </source>
</evidence>
<evidence type="ECO:0000256" key="2">
    <source>
        <dbReference type="ARBA" id="ARBA00022475"/>
    </source>
</evidence>
<comment type="similarity">
    <text evidence="6">Belongs to the ABC-4 integral membrane protein family.</text>
</comment>
<feature type="transmembrane region" description="Helical" evidence="7">
    <location>
        <begin position="734"/>
        <end position="755"/>
    </location>
</feature>
<dbReference type="KEGG" id="adin:H7849_24985"/>
<dbReference type="PANTHER" id="PTHR30572:SF4">
    <property type="entry name" value="ABC TRANSPORTER PERMEASE YTRF"/>
    <property type="match status" value="1"/>
</dbReference>
<feature type="transmembrane region" description="Helical" evidence="7">
    <location>
        <begin position="354"/>
        <end position="381"/>
    </location>
</feature>
<feature type="transmembrane region" description="Helical" evidence="7">
    <location>
        <begin position="454"/>
        <end position="473"/>
    </location>
</feature>
<dbReference type="PANTHER" id="PTHR30572">
    <property type="entry name" value="MEMBRANE COMPONENT OF TRANSPORTER-RELATED"/>
    <property type="match status" value="1"/>
</dbReference>
<dbReference type="InterPro" id="IPR017800">
    <property type="entry name" value="ADOP"/>
</dbReference>
<dbReference type="EMBL" id="CP060394">
    <property type="protein sequence ID" value="QNI32203.1"/>
    <property type="molecule type" value="Genomic_DNA"/>
</dbReference>
<evidence type="ECO:0000256" key="1">
    <source>
        <dbReference type="ARBA" id="ARBA00004651"/>
    </source>
</evidence>
<evidence type="ECO:0000256" key="3">
    <source>
        <dbReference type="ARBA" id="ARBA00022692"/>
    </source>
</evidence>
<dbReference type="Pfam" id="PF12704">
    <property type="entry name" value="MacB_PCD"/>
    <property type="match status" value="2"/>
</dbReference>
<evidence type="ECO:0000259" key="9">
    <source>
        <dbReference type="Pfam" id="PF12704"/>
    </source>
</evidence>
<feature type="transmembrane region" description="Helical" evidence="7">
    <location>
        <begin position="819"/>
        <end position="837"/>
    </location>
</feature>
<sequence length="854" mass="93061">MLADLRDALRQLRKAPGFTATAVITLALGIGATTAIFTLVHQVLLKSLPVTKPDELWRIGDLDRCCNWGGYVQGDDGDFSLFSWEAYKNFRAHTPEFSDLAALQAGNAPLGVRREGSQAPVDTRNGEYVSGNFFRTLGIQPWIGRLMTDEDDKEGAPSVAVMSYHIWSQKYGSDPSVVGASYQINGHPFTVIGVTPPGFYGGRLSGFNMPDLWLPLTTELLIDGATARLKRPNGNFLDLLGRVHPGVNPKTLEAKLRVEFHDWLASHVPDMEPGEKQLWQQQTLHLVPGGAGVASMKAQYEDGLRLLLIASTCVLLVACGNLANLMLARGLKDRAQTSVRVALGASRQRLVRKALVECVLLAVIGGVIGIAVAYAGTRLILHLAFQIGGPNNYVPIDASPSWPVLLFTLGVSVLTGILFGIAPAWMTSHAEPVEALRGANRSVGGGRSWAQKSLVIGQAAMSLILLSAAALLGQSLRNLQHQNFGFDMRGRYIAWINPLLSNYKPEQMEPMFREIDARLRQIPGVRMVAPALYAPMSGDSWNDGIRIEGRPEPGAKEDTSAGWSRVMPGFFETIGAKVVLGRPITEDDTDATRKIAVINEAFAKKFFKGENPIGQHFGPDKIKYSATYEIVGVIRNIRYMTYDYKEAIRPMFWVPEAQTVQYDETAYMSGEIWSHYLYNIVIWAPGNPPGLEERVRKVLAGVDPNFVLYGVDPYSKVVDADFQQQNMIATLTTLFGILGLVLAAVGLYGVMAYTVEQRTSEIGVRMALGADRGQVVKMVLRGAFSQIAIGLAIGIPTAIGVGKLMTDQLFGVKPWDPVMLTLATLLLALAALLATVIPARRAAGVEPIVALRNE</sequence>
<feature type="domain" description="MacB-like periplasmic core" evidence="9">
    <location>
        <begin position="19"/>
        <end position="257"/>
    </location>
</feature>
<dbReference type="Pfam" id="PF02687">
    <property type="entry name" value="FtsX"/>
    <property type="match status" value="2"/>
</dbReference>
<feature type="domain" description="MacB-like periplasmic core" evidence="9">
    <location>
        <begin position="465"/>
        <end position="683"/>
    </location>
</feature>
<dbReference type="InterPro" id="IPR025857">
    <property type="entry name" value="MacB_PCD"/>
</dbReference>
<gene>
    <name evidence="10" type="ORF">H7849_24985</name>
</gene>
<dbReference type="GO" id="GO:0022857">
    <property type="term" value="F:transmembrane transporter activity"/>
    <property type="evidence" value="ECO:0007669"/>
    <property type="project" value="TreeGrafter"/>
</dbReference>
<feature type="transmembrane region" description="Helical" evidence="7">
    <location>
        <begin position="20"/>
        <end position="40"/>
    </location>
</feature>
<feature type="transmembrane region" description="Helical" evidence="7">
    <location>
        <begin position="306"/>
        <end position="327"/>
    </location>
</feature>
<dbReference type="Proteomes" id="UP000515312">
    <property type="component" value="Chromosome"/>
</dbReference>
<organism evidence="10 11">
    <name type="scientific">Alloacidobacterium dinghuense</name>
    <dbReference type="NCBI Taxonomy" id="2763107"/>
    <lineage>
        <taxon>Bacteria</taxon>
        <taxon>Pseudomonadati</taxon>
        <taxon>Acidobacteriota</taxon>
        <taxon>Terriglobia</taxon>
        <taxon>Terriglobales</taxon>
        <taxon>Acidobacteriaceae</taxon>
        <taxon>Alloacidobacterium</taxon>
    </lineage>
</organism>
<name>A0A7G8BI33_9BACT</name>
<evidence type="ECO:0000256" key="4">
    <source>
        <dbReference type="ARBA" id="ARBA00022989"/>
    </source>
</evidence>
<feature type="transmembrane region" description="Helical" evidence="7">
    <location>
        <begin position="401"/>
        <end position="422"/>
    </location>
</feature>
<dbReference type="InterPro" id="IPR050250">
    <property type="entry name" value="Macrolide_Exporter_MacB"/>
</dbReference>
<reference evidence="10 11" key="1">
    <citation type="submission" date="2020-08" db="EMBL/GenBank/DDBJ databases">
        <title>Edaphobacter telluris sp. nov. and Acidobacterium dinghuensis sp. nov., two acidobacteria isolated from forest soil.</title>
        <authorList>
            <person name="Fu J."/>
            <person name="Qiu L."/>
        </authorList>
    </citation>
    <scope>NUCLEOTIDE SEQUENCE [LARGE SCALE GENOMIC DNA]</scope>
    <source>
        <strain evidence="10">4Y35</strain>
    </source>
</reference>
<evidence type="ECO:0000313" key="10">
    <source>
        <dbReference type="EMBL" id="QNI32203.1"/>
    </source>
</evidence>
<evidence type="ECO:0000259" key="8">
    <source>
        <dbReference type="Pfam" id="PF02687"/>
    </source>
</evidence>
<feature type="domain" description="ABC3 transporter permease C-terminal" evidence="8">
    <location>
        <begin position="309"/>
        <end position="432"/>
    </location>
</feature>
<evidence type="ECO:0000256" key="5">
    <source>
        <dbReference type="ARBA" id="ARBA00023136"/>
    </source>
</evidence>
<keyword evidence="4 7" id="KW-1133">Transmembrane helix</keyword>